<evidence type="ECO:0000259" key="3">
    <source>
        <dbReference type="Pfam" id="PF13518"/>
    </source>
</evidence>
<dbReference type="EMBL" id="LXEO01000079">
    <property type="protein sequence ID" value="OAT14614.1"/>
    <property type="molecule type" value="Genomic_DNA"/>
</dbReference>
<dbReference type="Pfam" id="PF13518">
    <property type="entry name" value="HTH_28"/>
    <property type="match status" value="2"/>
</dbReference>
<sequence length="173" mass="20128">MSKYSLSFKLQVVKHYLSGLEGYKATAKRFGIDHSAVRKWSAVWKLHGEAGLTTRRFTYSPVFKESVILYMREHRLSVREVCAKFSIPAFSTVCEWERLYDEGGLQALTDNRRRKKTMPDTPGNKSVNTPQTPLNPDEREELEQLRVEVAYLKKLQALLREKNTPERGRKHRS</sequence>
<comment type="similarity">
    <text evidence="1">Belongs to the IS150/IS1296 orfA family.</text>
</comment>
<organism evidence="4 5">
    <name type="scientific">Buttiauxella noackiae ATCC 51607</name>
    <dbReference type="NCBI Taxonomy" id="1354255"/>
    <lineage>
        <taxon>Bacteria</taxon>
        <taxon>Pseudomonadati</taxon>
        <taxon>Pseudomonadota</taxon>
        <taxon>Gammaproteobacteria</taxon>
        <taxon>Enterobacterales</taxon>
        <taxon>Enterobacteriaceae</taxon>
        <taxon>Buttiauxella</taxon>
    </lineage>
</organism>
<keyword evidence="5" id="KW-1185">Reference proteome</keyword>
<evidence type="ECO:0000256" key="2">
    <source>
        <dbReference type="SAM" id="MobiDB-lite"/>
    </source>
</evidence>
<dbReference type="PANTHER" id="PTHR33795:SF1">
    <property type="entry name" value="INSERTION ELEMENT IS150 PROTEIN INSJ"/>
    <property type="match status" value="1"/>
</dbReference>
<protein>
    <submittedName>
        <fullName evidence="4">Transposase</fullName>
    </submittedName>
</protein>
<dbReference type="AlphaFoldDB" id="A0A1B7HG48"/>
<feature type="domain" description="Insertion element IS150 protein InsJ-like helix-turn-helix" evidence="3">
    <location>
        <begin position="8"/>
        <end position="56"/>
    </location>
</feature>
<feature type="compositionally biased region" description="Polar residues" evidence="2">
    <location>
        <begin position="123"/>
        <end position="134"/>
    </location>
</feature>
<dbReference type="Gene3D" id="1.10.10.10">
    <property type="entry name" value="Winged helix-like DNA-binding domain superfamily/Winged helix DNA-binding domain"/>
    <property type="match status" value="2"/>
</dbReference>
<feature type="domain" description="Insertion element IS150 protein InsJ-like helix-turn-helix" evidence="3">
    <location>
        <begin position="63"/>
        <end position="116"/>
    </location>
</feature>
<dbReference type="InterPro" id="IPR010921">
    <property type="entry name" value="Trp_repressor/repl_initiator"/>
</dbReference>
<evidence type="ECO:0000313" key="4">
    <source>
        <dbReference type="EMBL" id="OAT14614.1"/>
    </source>
</evidence>
<accession>A0A1B7HG48</accession>
<dbReference type="InterPro" id="IPR036388">
    <property type="entry name" value="WH-like_DNA-bd_sf"/>
</dbReference>
<evidence type="ECO:0000256" key="1">
    <source>
        <dbReference type="ARBA" id="ARBA00038232"/>
    </source>
</evidence>
<feature type="region of interest" description="Disordered" evidence="2">
    <location>
        <begin position="111"/>
        <end position="139"/>
    </location>
</feature>
<dbReference type="InterPro" id="IPR052057">
    <property type="entry name" value="IS150/IS1296_orfA-like"/>
</dbReference>
<gene>
    <name evidence="4" type="ORF">M979_4432</name>
</gene>
<dbReference type="PATRIC" id="fig|1354255.3.peg.4574"/>
<dbReference type="Proteomes" id="UP000078286">
    <property type="component" value="Unassembled WGS sequence"/>
</dbReference>
<evidence type="ECO:0000313" key="5">
    <source>
        <dbReference type="Proteomes" id="UP000078286"/>
    </source>
</evidence>
<dbReference type="SUPFAM" id="SSF46689">
    <property type="entry name" value="Homeodomain-like"/>
    <property type="match status" value="1"/>
</dbReference>
<dbReference type="InterPro" id="IPR009057">
    <property type="entry name" value="Homeodomain-like_sf"/>
</dbReference>
<proteinExistence type="inferred from homology"/>
<name>A0A1B7HG48_9ENTR</name>
<dbReference type="PANTHER" id="PTHR33795">
    <property type="entry name" value="INSERTION ELEMENT IS150 PROTEIN INSJ"/>
    <property type="match status" value="1"/>
</dbReference>
<dbReference type="GO" id="GO:0043565">
    <property type="term" value="F:sequence-specific DNA binding"/>
    <property type="evidence" value="ECO:0007669"/>
    <property type="project" value="InterPro"/>
</dbReference>
<dbReference type="InterPro" id="IPR055247">
    <property type="entry name" value="InsJ-like_HTH"/>
</dbReference>
<comment type="caution">
    <text evidence="4">The sequence shown here is derived from an EMBL/GenBank/DDBJ whole genome shotgun (WGS) entry which is preliminary data.</text>
</comment>
<dbReference type="SUPFAM" id="SSF48295">
    <property type="entry name" value="TrpR-like"/>
    <property type="match status" value="1"/>
</dbReference>
<reference evidence="4 5" key="1">
    <citation type="submission" date="2016-04" db="EMBL/GenBank/DDBJ databases">
        <title>ATOL: Assembling a taxonomically balanced genome-scale reconstruction of the evolutionary history of the Enterobacteriaceae.</title>
        <authorList>
            <person name="Plunkett G.III."/>
            <person name="Neeno-Eckwall E.C."/>
            <person name="Glasner J.D."/>
            <person name="Perna N.T."/>
        </authorList>
    </citation>
    <scope>NUCLEOTIDE SEQUENCE [LARGE SCALE GENOMIC DNA]</scope>
    <source>
        <strain evidence="4 5">ATCC 51607</strain>
    </source>
</reference>